<accession>A0AAV8R327</accession>
<keyword evidence="3 7" id="KW-0812">Transmembrane</keyword>
<keyword evidence="5 7" id="KW-0472">Membrane</keyword>
<evidence type="ECO:0000256" key="6">
    <source>
        <dbReference type="SAM" id="MobiDB-lite"/>
    </source>
</evidence>
<evidence type="ECO:0000313" key="8">
    <source>
        <dbReference type="EMBL" id="KAJ8493380.1"/>
    </source>
</evidence>
<feature type="region of interest" description="Disordered" evidence="6">
    <location>
        <begin position="1"/>
        <end position="171"/>
    </location>
</feature>
<feature type="compositionally biased region" description="Low complexity" evidence="6">
    <location>
        <begin position="834"/>
        <end position="845"/>
    </location>
</feature>
<gene>
    <name evidence="8" type="ORF">OPV22_015101</name>
</gene>
<protein>
    <recommendedName>
        <fullName evidence="10">Nucleobase-ascorbate transporter 12</fullName>
    </recommendedName>
</protein>
<feature type="transmembrane region" description="Helical" evidence="7">
    <location>
        <begin position="348"/>
        <end position="367"/>
    </location>
</feature>
<feature type="compositionally biased region" description="Pro residues" evidence="6">
    <location>
        <begin position="790"/>
        <end position="833"/>
    </location>
</feature>
<evidence type="ECO:0000256" key="5">
    <source>
        <dbReference type="ARBA" id="ARBA00023136"/>
    </source>
</evidence>
<evidence type="ECO:0008006" key="10">
    <source>
        <dbReference type="Google" id="ProtNLM"/>
    </source>
</evidence>
<keyword evidence="4 7" id="KW-1133">Transmembrane helix</keyword>
<feature type="compositionally biased region" description="Low complexity" evidence="6">
    <location>
        <begin position="9"/>
        <end position="29"/>
    </location>
</feature>
<comment type="subcellular location">
    <subcellularLocation>
        <location evidence="1">Membrane</location>
        <topology evidence="1">Multi-pass membrane protein</topology>
    </subcellularLocation>
</comment>
<feature type="compositionally biased region" description="Basic and acidic residues" evidence="6">
    <location>
        <begin position="64"/>
        <end position="81"/>
    </location>
</feature>
<dbReference type="PANTHER" id="PTHR11119">
    <property type="entry name" value="XANTHINE-URACIL / VITAMIN C PERMEASE FAMILY MEMBER"/>
    <property type="match status" value="1"/>
</dbReference>
<evidence type="ECO:0000256" key="3">
    <source>
        <dbReference type="ARBA" id="ARBA00022692"/>
    </source>
</evidence>
<dbReference type="Pfam" id="PF00860">
    <property type="entry name" value="Xan_ur_permease"/>
    <property type="match status" value="1"/>
</dbReference>
<feature type="transmembrane region" description="Helical" evidence="7">
    <location>
        <begin position="625"/>
        <end position="645"/>
    </location>
</feature>
<proteinExistence type="inferred from homology"/>
<reference evidence="8 9" key="1">
    <citation type="submission" date="2022-12" db="EMBL/GenBank/DDBJ databases">
        <title>Chromosome-scale assembly of the Ensete ventricosum genome.</title>
        <authorList>
            <person name="Dussert Y."/>
            <person name="Stocks J."/>
            <person name="Wendawek A."/>
            <person name="Woldeyes F."/>
            <person name="Nichols R.A."/>
            <person name="Borrell J.S."/>
        </authorList>
    </citation>
    <scope>NUCLEOTIDE SEQUENCE [LARGE SCALE GENOMIC DNA]</scope>
    <source>
        <strain evidence="9">cv. Maze</strain>
        <tissue evidence="8">Seeds</tissue>
    </source>
</reference>
<dbReference type="Proteomes" id="UP001222027">
    <property type="component" value="Unassembled WGS sequence"/>
</dbReference>
<sequence>MADNRPPQRRAGPGPWPPAAEAGTNAGAPAPAPLPLSWAKRTGFKGRVSGESNASYSGQIALPKPKEPGSDLDLEAGRRGDAASALPSPPVAVAAAAATAANGEPENRAGGGVGGGGAAPLPVDQTARSRRDSDGGNKNAGLGPNGQAVRSDQPLRQRREQETATLPQLEEDEGGFSLRQVHIKYELRDSPGLVPIFFYGIQHYLSIMGSLILIPLVIVPAMGGTHEDISAVVSTVFFTSALAIINSPDFQGLNENNFKHIMKELQGALIISSAFQAIMGYTGMMSLLLRLINPVVVSPTIAAVGLSFFRYGFTQVGNCLEIGMVQILLVVVFSLYLRKIRIFGHRIFLIYAVPLGLGITWAIAFLLTASGVYSFGGCDINIPASNTLSGYCRKHVPRMKHCRVDTSHALRSSPWFRLPYPLQWGTPVFNWKMAIVMCVISIIATVDSVGTYHASSLLVASRPPTAGVLSRGIGMEGISSIFAGLWGTGVGSTTLTENVHTIAVTKMGSRRAVELGAVMLILLSFVGKVGGFIASIPDVMVAGLLCFMWAMLAALGLSNLRYSETGSSRNNIIVGLSLFLSLSVPAYFQQYGLVPNANSSVPSYFQPYIVASHGPFHTGYNGINFVLNTLFSFNMVIAFLVAVVLDNTVPGSRQERGVYVWSELEAARREPAVTRDYELPFKLQATWIKVLSDDSGLIGFLVAWSCSVYYSLYNYLPRPPAAHGRGSALLTPQADTHYGGGARDHQQQHVAHGRGSALLAPQADTPLRRPRPLAPPPDPPRTLPREVHPPPRSTVPTGSPPAPSSPARPPLSTAPPPTNRPPPPAAPPPPTPNPTTTAAAATTTAPLPPSTARGLRSIPSRTCRGR</sequence>
<evidence type="ECO:0000256" key="4">
    <source>
        <dbReference type="ARBA" id="ARBA00022989"/>
    </source>
</evidence>
<evidence type="ECO:0000256" key="7">
    <source>
        <dbReference type="SAM" id="Phobius"/>
    </source>
</evidence>
<name>A0AAV8R327_ENSVE</name>
<organism evidence="8 9">
    <name type="scientific">Ensete ventricosum</name>
    <name type="common">Abyssinian banana</name>
    <name type="synonym">Musa ensete</name>
    <dbReference type="NCBI Taxonomy" id="4639"/>
    <lineage>
        <taxon>Eukaryota</taxon>
        <taxon>Viridiplantae</taxon>
        <taxon>Streptophyta</taxon>
        <taxon>Embryophyta</taxon>
        <taxon>Tracheophyta</taxon>
        <taxon>Spermatophyta</taxon>
        <taxon>Magnoliopsida</taxon>
        <taxon>Liliopsida</taxon>
        <taxon>Zingiberales</taxon>
        <taxon>Musaceae</taxon>
        <taxon>Ensete</taxon>
    </lineage>
</organism>
<feature type="transmembrane region" description="Helical" evidence="7">
    <location>
        <begin position="540"/>
        <end position="560"/>
    </location>
</feature>
<dbReference type="EMBL" id="JAQQAF010000004">
    <property type="protein sequence ID" value="KAJ8493380.1"/>
    <property type="molecule type" value="Genomic_DNA"/>
</dbReference>
<feature type="compositionally biased region" description="Basic and acidic residues" evidence="6">
    <location>
        <begin position="153"/>
        <end position="162"/>
    </location>
</feature>
<dbReference type="GO" id="GO:0022857">
    <property type="term" value="F:transmembrane transporter activity"/>
    <property type="evidence" value="ECO:0007669"/>
    <property type="project" value="InterPro"/>
</dbReference>
<dbReference type="AlphaFoldDB" id="A0AAV8R327"/>
<feature type="transmembrane region" description="Helical" evidence="7">
    <location>
        <begin position="572"/>
        <end position="588"/>
    </location>
</feature>
<feature type="region of interest" description="Disordered" evidence="6">
    <location>
        <begin position="723"/>
        <end position="866"/>
    </location>
</feature>
<feature type="compositionally biased region" description="Pro residues" evidence="6">
    <location>
        <begin position="772"/>
        <end position="782"/>
    </location>
</feature>
<evidence type="ECO:0000256" key="1">
    <source>
        <dbReference type="ARBA" id="ARBA00004141"/>
    </source>
</evidence>
<keyword evidence="9" id="KW-1185">Reference proteome</keyword>
<evidence type="ECO:0000313" key="9">
    <source>
        <dbReference type="Proteomes" id="UP001222027"/>
    </source>
</evidence>
<comment type="similarity">
    <text evidence="2">Belongs to the nucleobase:cation symporter-2 (NCS2) (TC 2.A.40) family.</text>
</comment>
<feature type="compositionally biased region" description="Gly residues" evidence="6">
    <location>
        <begin position="109"/>
        <end position="118"/>
    </location>
</feature>
<dbReference type="InterPro" id="IPR006043">
    <property type="entry name" value="NCS2"/>
</dbReference>
<feature type="transmembrane region" description="Helical" evidence="7">
    <location>
        <begin position="312"/>
        <end position="336"/>
    </location>
</feature>
<feature type="transmembrane region" description="Helical" evidence="7">
    <location>
        <begin position="204"/>
        <end position="223"/>
    </location>
</feature>
<feature type="transmembrane region" description="Helical" evidence="7">
    <location>
        <begin position="268"/>
        <end position="292"/>
    </location>
</feature>
<feature type="transmembrane region" description="Helical" evidence="7">
    <location>
        <begin position="428"/>
        <end position="446"/>
    </location>
</feature>
<comment type="caution">
    <text evidence="8">The sequence shown here is derived from an EMBL/GenBank/DDBJ whole genome shotgun (WGS) entry which is preliminary data.</text>
</comment>
<evidence type="ECO:0000256" key="2">
    <source>
        <dbReference type="ARBA" id="ARBA00008821"/>
    </source>
</evidence>
<feature type="compositionally biased region" description="Low complexity" evidence="6">
    <location>
        <begin position="82"/>
        <end position="101"/>
    </location>
</feature>
<dbReference type="GO" id="GO:0016020">
    <property type="term" value="C:membrane"/>
    <property type="evidence" value="ECO:0007669"/>
    <property type="project" value="UniProtKB-SubCell"/>
</dbReference>
<feature type="transmembrane region" description="Helical" evidence="7">
    <location>
        <begin position="515"/>
        <end position="534"/>
    </location>
</feature>
<feature type="transmembrane region" description="Helical" evidence="7">
    <location>
        <begin position="229"/>
        <end position="247"/>
    </location>
</feature>